<reference evidence="2 3" key="1">
    <citation type="submission" date="2024-03" db="EMBL/GenBank/DDBJ databases">
        <title>Draft genome sequence of Pseudonocardia tropica JCM 19149.</title>
        <authorList>
            <person name="Butdee W."/>
            <person name="Duangmal K."/>
        </authorList>
    </citation>
    <scope>NUCLEOTIDE SEQUENCE [LARGE SCALE GENOMIC DNA]</scope>
    <source>
        <strain evidence="2 3">JCM 19149</strain>
    </source>
</reference>
<gene>
    <name evidence="2" type="ORF">WHI96_11100</name>
</gene>
<dbReference type="EMBL" id="JBEDNP010000005">
    <property type="protein sequence ID" value="MEQ3539372.1"/>
    <property type="molecule type" value="Genomic_DNA"/>
</dbReference>
<proteinExistence type="predicted"/>
<keyword evidence="3" id="KW-1185">Reference proteome</keyword>
<accession>A0ABV1JW24</accession>
<comment type="caution">
    <text evidence="2">The sequence shown here is derived from an EMBL/GenBank/DDBJ whole genome shotgun (WGS) entry which is preliminary data.</text>
</comment>
<name>A0ABV1JW24_9PSEU</name>
<feature type="compositionally biased region" description="Gly residues" evidence="1">
    <location>
        <begin position="36"/>
        <end position="53"/>
    </location>
</feature>
<dbReference type="Proteomes" id="UP001464923">
    <property type="component" value="Unassembled WGS sequence"/>
</dbReference>
<dbReference type="Gene3D" id="3.40.710.10">
    <property type="entry name" value="DD-peptidase/beta-lactamase superfamily"/>
    <property type="match status" value="1"/>
</dbReference>
<sequence length="302" mass="30629">MAVAAAVAVPALWGAGVTPAGPVVRPALHQSAPSGPDGGGDAGGDDGGGGAAGPGTLRELLAAMTGSATADPLDLAPGSLLVDREGEDGLILSWALLDTDDGRWTGSADAATHRSEAESTIKAWLAADTLRAAAEAGRPVPADRRADISAAVRASDDDAAERLYRALGGDASTARLGPECGVEVSTSRPGWWSYTQVTALDAARILACVRDRSPAWPGGDALLADLDAVTPDGRSGVRPALPGAVAEKNGWTLHGADGWNVHCVLTWEDRALAVLTTYPAERGVGYGWAVCRDVAGDVLSVS</sequence>
<feature type="region of interest" description="Disordered" evidence="1">
    <location>
        <begin position="24"/>
        <end position="55"/>
    </location>
</feature>
<evidence type="ECO:0000313" key="2">
    <source>
        <dbReference type="EMBL" id="MEQ3539372.1"/>
    </source>
</evidence>
<dbReference type="SUPFAM" id="SSF56601">
    <property type="entry name" value="beta-lactamase/transpeptidase-like"/>
    <property type="match status" value="1"/>
</dbReference>
<protein>
    <submittedName>
        <fullName evidence="2">Uncharacterized protein</fullName>
    </submittedName>
</protein>
<dbReference type="InterPro" id="IPR012338">
    <property type="entry name" value="Beta-lactam/transpept-like"/>
</dbReference>
<evidence type="ECO:0000313" key="3">
    <source>
        <dbReference type="Proteomes" id="UP001464923"/>
    </source>
</evidence>
<organism evidence="2 3">
    <name type="scientific">Pseudonocardia tropica</name>
    <dbReference type="NCBI Taxonomy" id="681289"/>
    <lineage>
        <taxon>Bacteria</taxon>
        <taxon>Bacillati</taxon>
        <taxon>Actinomycetota</taxon>
        <taxon>Actinomycetes</taxon>
        <taxon>Pseudonocardiales</taxon>
        <taxon>Pseudonocardiaceae</taxon>
        <taxon>Pseudonocardia</taxon>
    </lineage>
</organism>
<evidence type="ECO:0000256" key="1">
    <source>
        <dbReference type="SAM" id="MobiDB-lite"/>
    </source>
</evidence>